<gene>
    <name evidence="1" type="ORF">K4L44_10670</name>
</gene>
<organism evidence="1 2">
    <name type="scientific">Halosquirtibacter laminarini</name>
    <dbReference type="NCBI Taxonomy" id="3374600"/>
    <lineage>
        <taxon>Bacteria</taxon>
        <taxon>Pseudomonadati</taxon>
        <taxon>Bacteroidota</taxon>
        <taxon>Bacteroidia</taxon>
        <taxon>Marinilabiliales</taxon>
        <taxon>Prolixibacteraceae</taxon>
        <taxon>Halosquirtibacter</taxon>
    </lineage>
</organism>
<proteinExistence type="predicted"/>
<accession>A0AC61NLG8</accession>
<reference evidence="1" key="1">
    <citation type="submission" date="2021-08" db="EMBL/GenBank/DDBJ databases">
        <title>Novel anaerobic bacterium isolated from sea squirt in East Sea, Republic of Korea.</title>
        <authorList>
            <person name="Nguyen T.H."/>
            <person name="Li Z."/>
            <person name="Lee Y.-J."/>
            <person name="Ko J."/>
            <person name="Kim S.-G."/>
        </authorList>
    </citation>
    <scope>NUCLEOTIDE SEQUENCE</scope>
    <source>
        <strain evidence="1">KCTC 25031</strain>
    </source>
</reference>
<dbReference type="Proteomes" id="UP000826212">
    <property type="component" value="Chromosome"/>
</dbReference>
<protein>
    <submittedName>
        <fullName evidence="1">Uncharacterized protein</fullName>
    </submittedName>
</protein>
<name>A0AC61NLG8_9BACT</name>
<evidence type="ECO:0000313" key="1">
    <source>
        <dbReference type="EMBL" id="QZE13052.1"/>
    </source>
</evidence>
<keyword evidence="2" id="KW-1185">Reference proteome</keyword>
<sequence length="242" mass="26303">MNRILHKLLLLLMVSCSTTFSIFAQSPEAINYQAVIRNGKGELHVNKEVGMKVSILKSSVEGATIYTETHNIISNKNGLVSIQIGTGSTSDPFSNIDWAEGVFFIKVETDITGGSDYTLVGVSQLLSVPYALHAKTAESISGTLNESDPLFSDWDKSDGIVIQASQIIDQENIAVKEKDGDVTNEIQDLSLEGDILKITRNGTATSIDLSKYLDNENTQLTTEEVKKYCSSCRISEGSRSTG</sequence>
<evidence type="ECO:0000313" key="2">
    <source>
        <dbReference type="Proteomes" id="UP000826212"/>
    </source>
</evidence>
<dbReference type="EMBL" id="CP081303">
    <property type="protein sequence ID" value="QZE13052.1"/>
    <property type="molecule type" value="Genomic_DNA"/>
</dbReference>